<keyword evidence="4 5" id="KW-0560">Oxidoreductase</keyword>
<evidence type="ECO:0000313" key="7">
    <source>
        <dbReference type="Proteomes" id="UP001205105"/>
    </source>
</evidence>
<dbReference type="EMBL" id="JADXDR010000113">
    <property type="protein sequence ID" value="KAI7838917.1"/>
    <property type="molecule type" value="Genomic_DNA"/>
</dbReference>
<comment type="cofactor">
    <cofactor evidence="5">
        <name>FAD</name>
        <dbReference type="ChEBI" id="CHEBI:57692"/>
    </cofactor>
</comment>
<comment type="caution">
    <text evidence="6">The sequence shown here is derived from an EMBL/GenBank/DDBJ whole genome shotgun (WGS) entry which is preliminary data.</text>
</comment>
<proteinExistence type="inferred from homology"/>
<reference evidence="6" key="1">
    <citation type="submission" date="2020-11" db="EMBL/GenBank/DDBJ databases">
        <title>Chlorella ohadii genome sequencing and assembly.</title>
        <authorList>
            <person name="Murik O."/>
            <person name="Treves H."/>
            <person name="Kedem I."/>
            <person name="Shotland Y."/>
            <person name="Kaplan A."/>
        </authorList>
    </citation>
    <scope>NUCLEOTIDE SEQUENCE</scope>
    <source>
        <strain evidence="6">1</strain>
    </source>
</reference>
<evidence type="ECO:0000313" key="6">
    <source>
        <dbReference type="EMBL" id="KAI7838917.1"/>
    </source>
</evidence>
<keyword evidence="2 5" id="KW-0285">Flavoprotein</keyword>
<dbReference type="InterPro" id="IPR036188">
    <property type="entry name" value="FAD/NAD-bd_sf"/>
</dbReference>
<evidence type="ECO:0000256" key="3">
    <source>
        <dbReference type="ARBA" id="ARBA00022827"/>
    </source>
</evidence>
<dbReference type="SUPFAM" id="SSF51905">
    <property type="entry name" value="FAD/NAD(P)-binding domain"/>
    <property type="match status" value="1"/>
</dbReference>
<comment type="similarity">
    <text evidence="1 5">Belongs to the FMO family.</text>
</comment>
<keyword evidence="3 5" id="KW-0274">FAD</keyword>
<gene>
    <name evidence="6" type="ORF">COHA_007323</name>
</gene>
<evidence type="ECO:0000256" key="5">
    <source>
        <dbReference type="RuleBase" id="RU361177"/>
    </source>
</evidence>
<organism evidence="6 7">
    <name type="scientific">Chlorella ohadii</name>
    <dbReference type="NCBI Taxonomy" id="2649997"/>
    <lineage>
        <taxon>Eukaryota</taxon>
        <taxon>Viridiplantae</taxon>
        <taxon>Chlorophyta</taxon>
        <taxon>core chlorophytes</taxon>
        <taxon>Trebouxiophyceae</taxon>
        <taxon>Chlorellales</taxon>
        <taxon>Chlorellaceae</taxon>
        <taxon>Chlorella clade</taxon>
        <taxon>Chlorella</taxon>
    </lineage>
</organism>
<dbReference type="Proteomes" id="UP001205105">
    <property type="component" value="Unassembled WGS sequence"/>
</dbReference>
<keyword evidence="5" id="KW-0503">Monooxygenase</keyword>
<dbReference type="PANTHER" id="PTHR23023">
    <property type="entry name" value="DIMETHYLANILINE MONOOXYGENASE"/>
    <property type="match status" value="1"/>
</dbReference>
<name>A0AAD5DJP9_9CHLO</name>
<sequence length="548" mass="59167">MAAPKNEYASTFQRADCPDSVNNSIHPHAGYDVKIFEKTGNVGGVWQSNYAGYTLQVRKWHFVIPGYPWPDDESHPRYPTGQECQRYIERYAADAGLLPLITFGATVSSVSPKLTNGHTLETADGSEGWELKWQDEKGKERTETFDFVVIATGLFSIPSRPEWAQGLVSASPPASGPWIVDVKDFTEDKLPLAKGKRVVIIGAGKSAHDVGLVTSKVAASTTLVARRGHWMAPQKPAFYDAGAVKRAAHTLFRPVKAAAWALFGAIFKLQTSVPSEIAPKHGLLTGIYDTIGMVDSGELSKAFTSGRLAAHKARVEAVDGHTLTLSDGSKIEADIVVLATGYTPLAKTLLPTDDLRARAGFVENRGRGGDNYDLQWLYRNVLPPRLSNIAFIGQHATFAHVLTASLESRWLAGVLSGQVKLPPKEAQLEDIARQQAWWERIYFPRSNNYVWALHGKFHDQLVKDLKGNARAYSALNPVGEWFGYIKNELYSDLFPAHAGLKGRAAGGKAAASGKVAADGSKAVNGKTASSKAAAAAVAPQAVVQAAAA</sequence>
<dbReference type="GO" id="GO:0050660">
    <property type="term" value="F:flavin adenine dinucleotide binding"/>
    <property type="evidence" value="ECO:0007669"/>
    <property type="project" value="InterPro"/>
</dbReference>
<dbReference type="Pfam" id="PF00743">
    <property type="entry name" value="FMO-like"/>
    <property type="match status" value="1"/>
</dbReference>
<evidence type="ECO:0000256" key="2">
    <source>
        <dbReference type="ARBA" id="ARBA00022630"/>
    </source>
</evidence>
<dbReference type="Gene3D" id="3.50.50.60">
    <property type="entry name" value="FAD/NAD(P)-binding domain"/>
    <property type="match status" value="1"/>
</dbReference>
<evidence type="ECO:0000256" key="1">
    <source>
        <dbReference type="ARBA" id="ARBA00009183"/>
    </source>
</evidence>
<dbReference type="InterPro" id="IPR050346">
    <property type="entry name" value="FMO-like"/>
</dbReference>
<dbReference type="GO" id="GO:0050661">
    <property type="term" value="F:NADP binding"/>
    <property type="evidence" value="ECO:0007669"/>
    <property type="project" value="InterPro"/>
</dbReference>
<evidence type="ECO:0000256" key="4">
    <source>
        <dbReference type="ARBA" id="ARBA00023002"/>
    </source>
</evidence>
<protein>
    <recommendedName>
        <fullName evidence="5">Flavin-containing monooxygenase</fullName>
        <ecNumber evidence="5">1.-.-.-</ecNumber>
    </recommendedName>
</protein>
<dbReference type="GO" id="GO:0004499">
    <property type="term" value="F:N,N-dimethylaniline monooxygenase activity"/>
    <property type="evidence" value="ECO:0007669"/>
    <property type="project" value="InterPro"/>
</dbReference>
<dbReference type="EC" id="1.-.-.-" evidence="5"/>
<keyword evidence="7" id="KW-1185">Reference proteome</keyword>
<dbReference type="InterPro" id="IPR020946">
    <property type="entry name" value="Flavin_mOase-like"/>
</dbReference>
<accession>A0AAD5DJP9</accession>
<dbReference type="AlphaFoldDB" id="A0AAD5DJP9"/>